<dbReference type="InterPro" id="IPR009959">
    <property type="entry name" value="Cyclase_SnoaL-like"/>
</dbReference>
<dbReference type="EMBL" id="CP035758">
    <property type="protein sequence ID" value="QBD83801.1"/>
    <property type="molecule type" value="Genomic_DNA"/>
</dbReference>
<organism evidence="1 2">
    <name type="scientific">Ktedonosporobacter rubrisoli</name>
    <dbReference type="NCBI Taxonomy" id="2509675"/>
    <lineage>
        <taxon>Bacteria</taxon>
        <taxon>Bacillati</taxon>
        <taxon>Chloroflexota</taxon>
        <taxon>Ktedonobacteria</taxon>
        <taxon>Ktedonobacterales</taxon>
        <taxon>Ktedonosporobacteraceae</taxon>
        <taxon>Ktedonosporobacter</taxon>
    </lineage>
</organism>
<gene>
    <name evidence="1" type="ORF">EPA93_47135</name>
</gene>
<dbReference type="SUPFAM" id="SSF54427">
    <property type="entry name" value="NTF2-like"/>
    <property type="match status" value="1"/>
</dbReference>
<dbReference type="OrthoDB" id="158434at2"/>
<dbReference type="Pfam" id="PF07366">
    <property type="entry name" value="SnoaL"/>
    <property type="match status" value="1"/>
</dbReference>
<dbReference type="Gene3D" id="3.10.450.50">
    <property type="match status" value="1"/>
</dbReference>
<accession>A0A4V0Z0N1</accession>
<sequence length="146" mass="15977">MSAEENKALIRRFFEEIDKGNIEVLDELVAENFIDHVQPSLPVPPGREGLKMAFKMLWDATPGYHQIEDMIAEGDKVVTRLTGHGTHTGSTPGIAPTGNELTLSAIVIHRIANGKIVEHWAEKDMSAFMRQLGVTSTSAQSSRAAP</sequence>
<evidence type="ECO:0000313" key="2">
    <source>
        <dbReference type="Proteomes" id="UP000290365"/>
    </source>
</evidence>
<dbReference type="PANTHER" id="PTHR38436:SF1">
    <property type="entry name" value="ESTER CYCLASE"/>
    <property type="match status" value="1"/>
</dbReference>
<proteinExistence type="predicted"/>
<dbReference type="InterPro" id="IPR032710">
    <property type="entry name" value="NTF2-like_dom_sf"/>
</dbReference>
<dbReference type="AlphaFoldDB" id="A0A4V0Z0N1"/>
<dbReference type="PANTHER" id="PTHR38436">
    <property type="entry name" value="POLYKETIDE CYCLASE SNOAL-LIKE DOMAIN"/>
    <property type="match status" value="1"/>
</dbReference>
<evidence type="ECO:0000313" key="1">
    <source>
        <dbReference type="EMBL" id="QBD83801.1"/>
    </source>
</evidence>
<dbReference type="GO" id="GO:0030638">
    <property type="term" value="P:polyketide metabolic process"/>
    <property type="evidence" value="ECO:0007669"/>
    <property type="project" value="InterPro"/>
</dbReference>
<protein>
    <submittedName>
        <fullName evidence="1">Ester cyclase</fullName>
    </submittedName>
</protein>
<keyword evidence="2" id="KW-1185">Reference proteome</keyword>
<dbReference type="Proteomes" id="UP000290365">
    <property type="component" value="Chromosome"/>
</dbReference>
<dbReference type="KEGG" id="kbs:EPA93_47135"/>
<reference evidence="1 2" key="1">
    <citation type="submission" date="2019-01" db="EMBL/GenBank/DDBJ databases">
        <title>Ktedonosporobacter rubrisoli SCAWS-G2.</title>
        <authorList>
            <person name="Huang Y."/>
            <person name="Yan B."/>
        </authorList>
    </citation>
    <scope>NUCLEOTIDE SEQUENCE [LARGE SCALE GENOMIC DNA]</scope>
    <source>
        <strain evidence="1 2">SCAWS-G2</strain>
    </source>
</reference>
<name>A0A4V0Z0N1_KTERU</name>